<evidence type="ECO:0000313" key="2">
    <source>
        <dbReference type="Proteomes" id="UP000326565"/>
    </source>
</evidence>
<dbReference type="PANTHER" id="PTHR42037">
    <property type="match status" value="1"/>
</dbReference>
<dbReference type="AlphaFoldDB" id="A0A5N5WTY6"/>
<dbReference type="Pfam" id="PF14441">
    <property type="entry name" value="OTT_1508_deam"/>
    <property type="match status" value="1"/>
</dbReference>
<dbReference type="PANTHER" id="PTHR42037:SF1">
    <property type="match status" value="1"/>
</dbReference>
<keyword evidence="2" id="KW-1185">Reference proteome</keyword>
<dbReference type="Proteomes" id="UP000326565">
    <property type="component" value="Unassembled WGS sequence"/>
</dbReference>
<name>A0A5N5WTY6_9EURO</name>
<dbReference type="EMBL" id="ML732279">
    <property type="protein sequence ID" value="KAB8071215.1"/>
    <property type="molecule type" value="Genomic_DNA"/>
</dbReference>
<proteinExistence type="predicted"/>
<organism evidence="1 2">
    <name type="scientific">Aspergillus leporis</name>
    <dbReference type="NCBI Taxonomy" id="41062"/>
    <lineage>
        <taxon>Eukaryota</taxon>
        <taxon>Fungi</taxon>
        <taxon>Dikarya</taxon>
        <taxon>Ascomycota</taxon>
        <taxon>Pezizomycotina</taxon>
        <taxon>Eurotiomycetes</taxon>
        <taxon>Eurotiomycetidae</taxon>
        <taxon>Eurotiales</taxon>
        <taxon>Aspergillaceae</taxon>
        <taxon>Aspergillus</taxon>
        <taxon>Aspergillus subgen. Circumdati</taxon>
    </lineage>
</organism>
<protein>
    <submittedName>
        <fullName evidence="1">Uncharacterized protein</fullName>
    </submittedName>
</protein>
<evidence type="ECO:0000313" key="1">
    <source>
        <dbReference type="EMBL" id="KAB8071215.1"/>
    </source>
</evidence>
<gene>
    <name evidence="1" type="ORF">BDV29DRAFT_197576</name>
</gene>
<dbReference type="OrthoDB" id="4851849at2759"/>
<accession>A0A5N5WTY6</accession>
<sequence length="444" mass="51455">MAINSALLDHEEKEIRKFYQIIYLLSSLSIMTGDRIKYGLPAEQDWFSLSKFRRDIADALAYISAYAKDTDSVTAVALGKEDGKVVVWIAANQKVKAKVVGFLTEVLGRLDDIAQSPESEREDDIFDFVLDFNQMRIFRYYRNFCGIWTEIKNRQPSPSNGALINLDMWIQTTFHKDGKELQPEDMAKLARKCHRARERDVGMFEMLKQFSTQSNMLSQEYERLHKLLYKIGKHITLCRKLIDARRSLPEDFKQGAVVKAVYVTAKSPVRLQRKCSLDSIAAVFFPSDTERRAFHDHIDKFYNREGVSQKLQIRLNSCPRVHAEIQLINHFDRHNCQLLDESNPYIGCSKPACYLCYKYITHHPRRWFRPPSHQKLYHAWCLPEPPTHDNRKDFLAATVEMLQSQLRAEIENQRGPRIFHADSTAGATSTINTRLALFVGTQLM</sequence>
<reference evidence="1 2" key="1">
    <citation type="submission" date="2019-04" db="EMBL/GenBank/DDBJ databases">
        <title>Friends and foes A comparative genomics study of 23 Aspergillus species from section Flavi.</title>
        <authorList>
            <consortium name="DOE Joint Genome Institute"/>
            <person name="Kjaerbolling I."/>
            <person name="Vesth T."/>
            <person name="Frisvad J.C."/>
            <person name="Nybo J.L."/>
            <person name="Theobald S."/>
            <person name="Kildgaard S."/>
            <person name="Isbrandt T."/>
            <person name="Kuo A."/>
            <person name="Sato A."/>
            <person name="Lyhne E.K."/>
            <person name="Kogle M.E."/>
            <person name="Wiebenga A."/>
            <person name="Kun R.S."/>
            <person name="Lubbers R.J."/>
            <person name="Makela M.R."/>
            <person name="Barry K."/>
            <person name="Chovatia M."/>
            <person name="Clum A."/>
            <person name="Daum C."/>
            <person name="Haridas S."/>
            <person name="He G."/>
            <person name="LaButti K."/>
            <person name="Lipzen A."/>
            <person name="Mondo S."/>
            <person name="Riley R."/>
            <person name="Salamov A."/>
            <person name="Simmons B.A."/>
            <person name="Magnuson J.K."/>
            <person name="Henrissat B."/>
            <person name="Mortensen U.H."/>
            <person name="Larsen T.O."/>
            <person name="Devries R.P."/>
            <person name="Grigoriev I.V."/>
            <person name="Machida M."/>
            <person name="Baker S.E."/>
            <person name="Andersen M.R."/>
        </authorList>
    </citation>
    <scope>NUCLEOTIDE SEQUENCE [LARGE SCALE GENOMIC DNA]</scope>
    <source>
        <strain evidence="1 2">CBS 151.66</strain>
    </source>
</reference>
<dbReference type="InterPro" id="IPR027796">
    <property type="entry name" value="OTT_1508_deam-like"/>
</dbReference>